<dbReference type="SUPFAM" id="SSF142906">
    <property type="entry name" value="YjbR-like"/>
    <property type="match status" value="1"/>
</dbReference>
<gene>
    <name evidence="1" type="ORF">NRE15_03615</name>
</gene>
<protein>
    <submittedName>
        <fullName evidence="1">MmcQ/YjbR family DNA-binding protein</fullName>
    </submittedName>
</protein>
<keyword evidence="2" id="KW-1185">Reference proteome</keyword>
<dbReference type="RefSeq" id="WP_313794251.1">
    <property type="nucleotide sequence ID" value="NZ_CP102453.1"/>
</dbReference>
<dbReference type="PANTHER" id="PTHR35145:SF1">
    <property type="entry name" value="CYTOPLASMIC PROTEIN"/>
    <property type="match status" value="1"/>
</dbReference>
<dbReference type="Pfam" id="PF04237">
    <property type="entry name" value="YjbR"/>
    <property type="match status" value="1"/>
</dbReference>
<dbReference type="EMBL" id="CP102453">
    <property type="protein sequence ID" value="UUX34749.1"/>
    <property type="molecule type" value="Genomic_DNA"/>
</dbReference>
<dbReference type="Gene3D" id="3.90.1150.30">
    <property type="match status" value="1"/>
</dbReference>
<evidence type="ECO:0000313" key="1">
    <source>
        <dbReference type="EMBL" id="UUX34749.1"/>
    </source>
</evidence>
<accession>A0ABY5P7N8</accession>
<dbReference type="InterPro" id="IPR058532">
    <property type="entry name" value="YjbR/MT2646/Rv2570-like"/>
</dbReference>
<sequence length="120" mass="14071">MEACSYRNSVFNYVDETYQTKPAFLWNKYPNYAVLKHHSGKWYGLIMDVEREKLGLEGREKLDILVVKNQPEIIANYLDQDKRFLPAYHMNKTHWIAIPLDLTVGEAEICSLIDKSFDLT</sequence>
<dbReference type="Proteomes" id="UP001315967">
    <property type="component" value="Chromosome"/>
</dbReference>
<dbReference type="InterPro" id="IPR038056">
    <property type="entry name" value="YjbR-like_sf"/>
</dbReference>
<keyword evidence="1" id="KW-0238">DNA-binding</keyword>
<evidence type="ECO:0000313" key="2">
    <source>
        <dbReference type="Proteomes" id="UP001315967"/>
    </source>
</evidence>
<dbReference type="InterPro" id="IPR007351">
    <property type="entry name" value="YjbR"/>
</dbReference>
<name>A0ABY5P7N8_9LACT</name>
<dbReference type="PANTHER" id="PTHR35145">
    <property type="entry name" value="CYTOPLASMIC PROTEIN-RELATED"/>
    <property type="match status" value="1"/>
</dbReference>
<proteinExistence type="predicted"/>
<reference evidence="1 2" key="1">
    <citation type="submission" date="2022-08" db="EMBL/GenBank/DDBJ databases">
        <title>Aerococcaceae sp. nov isolated from spoiled eye mask.</title>
        <authorList>
            <person name="Zhou G."/>
            <person name="Xie X.-B."/>
            <person name="Shi Q.-S."/>
            <person name="Wang Y.-S."/>
            <person name="Wen X."/>
            <person name="Peng H."/>
            <person name="Yang X.-J."/>
            <person name="Tao H.-B."/>
            <person name="Huang X.-M."/>
        </authorList>
    </citation>
    <scope>NUCLEOTIDE SEQUENCE [LARGE SCALE GENOMIC DNA]</scope>
    <source>
        <strain evidence="2">DM20194951</strain>
    </source>
</reference>
<dbReference type="GO" id="GO:0003677">
    <property type="term" value="F:DNA binding"/>
    <property type="evidence" value="ECO:0007669"/>
    <property type="project" value="UniProtKB-KW"/>
</dbReference>
<organism evidence="1 2">
    <name type="scientific">Fundicoccus culcitae</name>
    <dbReference type="NCBI Taxonomy" id="2969821"/>
    <lineage>
        <taxon>Bacteria</taxon>
        <taxon>Bacillati</taxon>
        <taxon>Bacillota</taxon>
        <taxon>Bacilli</taxon>
        <taxon>Lactobacillales</taxon>
        <taxon>Aerococcaceae</taxon>
        <taxon>Fundicoccus</taxon>
    </lineage>
</organism>